<dbReference type="InterPro" id="IPR039670">
    <property type="entry name" value="NPC2-like"/>
</dbReference>
<keyword evidence="7" id="KW-1185">Reference proteome</keyword>
<dbReference type="AlphaFoldDB" id="A0AAV4F749"/>
<keyword evidence="3" id="KW-0964">Secreted</keyword>
<proteinExistence type="inferred from homology"/>
<dbReference type="Gene3D" id="2.60.40.770">
    <property type="match status" value="1"/>
</dbReference>
<evidence type="ECO:0000256" key="3">
    <source>
        <dbReference type="ARBA" id="ARBA00022525"/>
    </source>
</evidence>
<feature type="chain" id="PRO_5043461501" evidence="4">
    <location>
        <begin position="20"/>
        <end position="160"/>
    </location>
</feature>
<comment type="caution">
    <text evidence="6">The sequence shown here is derived from an EMBL/GenBank/DDBJ whole genome shotgun (WGS) entry which is preliminary data.</text>
</comment>
<dbReference type="InterPro" id="IPR003172">
    <property type="entry name" value="ML_dom"/>
</dbReference>
<dbReference type="Pfam" id="PF02221">
    <property type="entry name" value="E1_DerP2_DerF2"/>
    <property type="match status" value="1"/>
</dbReference>
<dbReference type="PANTHER" id="PTHR11306:SF68">
    <property type="entry name" value="NPC INTRACELLULAR CHOLESTEROL TRANSPORTER 2"/>
    <property type="match status" value="1"/>
</dbReference>
<evidence type="ECO:0000256" key="4">
    <source>
        <dbReference type="SAM" id="SignalP"/>
    </source>
</evidence>
<accession>A0AAV4F749</accession>
<dbReference type="SMART" id="SM00737">
    <property type="entry name" value="ML"/>
    <property type="match status" value="1"/>
</dbReference>
<comment type="subcellular location">
    <subcellularLocation>
        <location evidence="1">Secreted</location>
    </subcellularLocation>
</comment>
<evidence type="ECO:0000259" key="5">
    <source>
        <dbReference type="SMART" id="SM00737"/>
    </source>
</evidence>
<evidence type="ECO:0000256" key="1">
    <source>
        <dbReference type="ARBA" id="ARBA00004613"/>
    </source>
</evidence>
<dbReference type="InterPro" id="IPR014756">
    <property type="entry name" value="Ig_E-set"/>
</dbReference>
<comment type="similarity">
    <text evidence="2">Belongs to the NPC2 family.</text>
</comment>
<dbReference type="Proteomes" id="UP000762676">
    <property type="component" value="Unassembled WGS sequence"/>
</dbReference>
<keyword evidence="4" id="KW-0732">Signal</keyword>
<evidence type="ECO:0000256" key="2">
    <source>
        <dbReference type="ARBA" id="ARBA00006370"/>
    </source>
</evidence>
<dbReference type="GO" id="GO:0032934">
    <property type="term" value="F:sterol binding"/>
    <property type="evidence" value="ECO:0007669"/>
    <property type="project" value="InterPro"/>
</dbReference>
<gene>
    <name evidence="6" type="ORF">ElyMa_003734500</name>
</gene>
<dbReference type="GO" id="GO:0015918">
    <property type="term" value="P:sterol transport"/>
    <property type="evidence" value="ECO:0007669"/>
    <property type="project" value="InterPro"/>
</dbReference>
<feature type="domain" description="MD-2-related lipid-recognition" evidence="5">
    <location>
        <begin position="24"/>
        <end position="156"/>
    </location>
</feature>
<dbReference type="GO" id="GO:0005576">
    <property type="term" value="C:extracellular region"/>
    <property type="evidence" value="ECO:0007669"/>
    <property type="project" value="UniProtKB-SubCell"/>
</dbReference>
<feature type="signal peptide" evidence="4">
    <location>
        <begin position="1"/>
        <end position="19"/>
    </location>
</feature>
<protein>
    <submittedName>
        <fullName evidence="6">Epididymal secretory protein E1-like</fullName>
    </submittedName>
</protein>
<dbReference type="PANTHER" id="PTHR11306">
    <property type="entry name" value="NIEMANN PICK TYPE C2 PROTEIN NPC2-RELATED"/>
    <property type="match status" value="1"/>
</dbReference>
<dbReference type="FunFam" id="2.60.40.770:FF:000001">
    <property type="entry name" value="NPC intracellular cholesterol transporter 2"/>
    <property type="match status" value="1"/>
</dbReference>
<name>A0AAV4F749_9GAST</name>
<sequence length="160" mass="16998">MNLVIPGVLIWLGLALVSANKIAVHDCGSKLAKITSIDVQPCTAIPCPFKKGTTVDVTVEFQASENFIVDSFVACDAGSFTKAESKVHGIIAGIAVPFPLRDKDACNNMKCPIKSGDKAVYKNSVAVLKNYPGIGVMVKWEIVSGKDTVLCFTVPVKIVS</sequence>
<dbReference type="SUPFAM" id="SSF81296">
    <property type="entry name" value="E set domains"/>
    <property type="match status" value="1"/>
</dbReference>
<reference evidence="6 7" key="1">
    <citation type="journal article" date="2021" name="Elife">
        <title>Chloroplast acquisition without the gene transfer in kleptoplastic sea slugs, Plakobranchus ocellatus.</title>
        <authorList>
            <person name="Maeda T."/>
            <person name="Takahashi S."/>
            <person name="Yoshida T."/>
            <person name="Shimamura S."/>
            <person name="Takaki Y."/>
            <person name="Nagai Y."/>
            <person name="Toyoda A."/>
            <person name="Suzuki Y."/>
            <person name="Arimoto A."/>
            <person name="Ishii H."/>
            <person name="Satoh N."/>
            <person name="Nishiyama T."/>
            <person name="Hasebe M."/>
            <person name="Maruyama T."/>
            <person name="Minagawa J."/>
            <person name="Obokata J."/>
            <person name="Shigenobu S."/>
        </authorList>
    </citation>
    <scope>NUCLEOTIDE SEQUENCE [LARGE SCALE GENOMIC DNA]</scope>
</reference>
<organism evidence="6 7">
    <name type="scientific">Elysia marginata</name>
    <dbReference type="NCBI Taxonomy" id="1093978"/>
    <lineage>
        <taxon>Eukaryota</taxon>
        <taxon>Metazoa</taxon>
        <taxon>Spiralia</taxon>
        <taxon>Lophotrochozoa</taxon>
        <taxon>Mollusca</taxon>
        <taxon>Gastropoda</taxon>
        <taxon>Heterobranchia</taxon>
        <taxon>Euthyneura</taxon>
        <taxon>Panpulmonata</taxon>
        <taxon>Sacoglossa</taxon>
        <taxon>Placobranchoidea</taxon>
        <taxon>Plakobranchidae</taxon>
        <taxon>Elysia</taxon>
    </lineage>
</organism>
<dbReference type="EMBL" id="BMAT01007653">
    <property type="protein sequence ID" value="GFR68523.1"/>
    <property type="molecule type" value="Genomic_DNA"/>
</dbReference>
<evidence type="ECO:0000313" key="7">
    <source>
        <dbReference type="Proteomes" id="UP000762676"/>
    </source>
</evidence>
<evidence type="ECO:0000313" key="6">
    <source>
        <dbReference type="EMBL" id="GFR68523.1"/>
    </source>
</evidence>